<feature type="transmembrane region" description="Helical" evidence="2">
    <location>
        <begin position="144"/>
        <end position="169"/>
    </location>
</feature>
<reference evidence="3" key="1">
    <citation type="submission" date="2025-08" db="UniProtKB">
        <authorList>
            <consortium name="Ensembl"/>
        </authorList>
    </citation>
    <scope>IDENTIFICATION</scope>
</reference>
<dbReference type="STRING" id="205130.ENSMAMP00000009343"/>
<sequence>MDNEEFYSNKYYCFLTIVAFQFSAESTIKLMPKIIGGPYPSLPERFSPELHDLLNDIISKDPQTRPTASEILERPFIIRRLSEKSKTTVKDLQIKLTKLRELADNLERVHQGATICSLTGGVMGAVGGVTSIVGLVLAPLTMGASLIVAGVGVGVSAAGGITAGASNITNMVNQSSDRKAVRSIIKEFEEKITTVATWLQEISNSLQIIRNRYDSVNTPDTANSNVSDLAQLGLRAGKTIGATVELIRLVQAMNIGKIAARASSISSAVRVAKAATGVLTAFLLAVDVFFIAKDVKEIGHIQNAMKDSASEPVSEIMRFVRSIRQAADSLQGFLDELENILSYIYLGGNERHLRECSEYK</sequence>
<dbReference type="GO" id="GO:0016020">
    <property type="term" value="C:membrane"/>
    <property type="evidence" value="ECO:0007669"/>
    <property type="project" value="TreeGrafter"/>
</dbReference>
<dbReference type="GO" id="GO:0005576">
    <property type="term" value="C:extracellular region"/>
    <property type="evidence" value="ECO:0007669"/>
    <property type="project" value="InterPro"/>
</dbReference>
<dbReference type="Proteomes" id="UP000261640">
    <property type="component" value="Unplaced"/>
</dbReference>
<keyword evidence="2" id="KW-0472">Membrane</keyword>
<evidence type="ECO:0000256" key="2">
    <source>
        <dbReference type="SAM" id="Phobius"/>
    </source>
</evidence>
<dbReference type="PANTHER" id="PTHR14096">
    <property type="entry name" value="APOLIPOPROTEIN L"/>
    <property type="match status" value="1"/>
</dbReference>
<dbReference type="GO" id="GO:0008289">
    <property type="term" value="F:lipid binding"/>
    <property type="evidence" value="ECO:0007669"/>
    <property type="project" value="InterPro"/>
</dbReference>
<accession>A0A3Q3L5W5</accession>
<dbReference type="SUPFAM" id="SSF56112">
    <property type="entry name" value="Protein kinase-like (PK-like)"/>
    <property type="match status" value="1"/>
</dbReference>
<dbReference type="InterPro" id="IPR011009">
    <property type="entry name" value="Kinase-like_dom_sf"/>
</dbReference>
<dbReference type="InParanoid" id="A0A3Q3L5W5"/>
<proteinExistence type="inferred from homology"/>
<comment type="similarity">
    <text evidence="1">Belongs to the apolipoprotein L family.</text>
</comment>
<dbReference type="Ensembl" id="ENSMAMT00000009590.2">
    <property type="protein sequence ID" value="ENSMAMP00000009343.2"/>
    <property type="gene ID" value="ENSMAMG00000006308.2"/>
</dbReference>
<evidence type="ECO:0000256" key="1">
    <source>
        <dbReference type="ARBA" id="ARBA00010090"/>
    </source>
</evidence>
<dbReference type="GO" id="GO:0006869">
    <property type="term" value="P:lipid transport"/>
    <property type="evidence" value="ECO:0007669"/>
    <property type="project" value="InterPro"/>
</dbReference>
<dbReference type="Gene3D" id="1.10.510.10">
    <property type="entry name" value="Transferase(Phosphotransferase) domain 1"/>
    <property type="match status" value="1"/>
</dbReference>
<protein>
    <submittedName>
        <fullName evidence="3">Uncharacterized protein</fullName>
    </submittedName>
</protein>
<dbReference type="InterPro" id="IPR008405">
    <property type="entry name" value="ApoL"/>
</dbReference>
<dbReference type="GO" id="GO:0042157">
    <property type="term" value="P:lipoprotein metabolic process"/>
    <property type="evidence" value="ECO:0007669"/>
    <property type="project" value="InterPro"/>
</dbReference>
<dbReference type="AlphaFoldDB" id="A0A3Q3L5W5"/>
<evidence type="ECO:0000313" key="4">
    <source>
        <dbReference type="Proteomes" id="UP000261640"/>
    </source>
</evidence>
<feature type="transmembrane region" description="Helical" evidence="2">
    <location>
        <begin position="115"/>
        <end position="138"/>
    </location>
</feature>
<evidence type="ECO:0000313" key="3">
    <source>
        <dbReference type="Ensembl" id="ENSMAMP00000009343.2"/>
    </source>
</evidence>
<organism evidence="3 4">
    <name type="scientific">Mastacembelus armatus</name>
    <name type="common">zig-zag eel</name>
    <dbReference type="NCBI Taxonomy" id="205130"/>
    <lineage>
        <taxon>Eukaryota</taxon>
        <taxon>Metazoa</taxon>
        <taxon>Chordata</taxon>
        <taxon>Craniata</taxon>
        <taxon>Vertebrata</taxon>
        <taxon>Euteleostomi</taxon>
        <taxon>Actinopterygii</taxon>
        <taxon>Neopterygii</taxon>
        <taxon>Teleostei</taxon>
        <taxon>Neoteleostei</taxon>
        <taxon>Acanthomorphata</taxon>
        <taxon>Anabantaria</taxon>
        <taxon>Synbranchiformes</taxon>
        <taxon>Mastacembelidae</taxon>
        <taxon>Mastacembelus</taxon>
    </lineage>
</organism>
<name>A0A3Q3L5W5_9TELE</name>
<keyword evidence="2" id="KW-0812">Transmembrane</keyword>
<keyword evidence="2" id="KW-1133">Transmembrane helix</keyword>
<dbReference type="GeneTree" id="ENSGT01030000234599"/>
<reference evidence="3" key="2">
    <citation type="submission" date="2025-09" db="UniProtKB">
        <authorList>
            <consortium name="Ensembl"/>
        </authorList>
    </citation>
    <scope>IDENTIFICATION</scope>
</reference>
<dbReference type="Pfam" id="PF05461">
    <property type="entry name" value="ApoL"/>
    <property type="match status" value="1"/>
</dbReference>
<dbReference type="PANTHER" id="PTHR14096:SF28">
    <property type="entry name" value="APOLIPOPROTEIN L, 1-RELATED"/>
    <property type="match status" value="1"/>
</dbReference>
<keyword evidence="4" id="KW-1185">Reference proteome</keyword>